<dbReference type="AlphaFoldDB" id="A0A9Q3IUV0"/>
<evidence type="ECO:0000313" key="2">
    <source>
        <dbReference type="EMBL" id="MBW0550605.1"/>
    </source>
</evidence>
<protein>
    <submittedName>
        <fullName evidence="2">Uncharacterized protein</fullName>
    </submittedName>
</protein>
<proteinExistence type="predicted"/>
<name>A0A9Q3IUV0_9BASI</name>
<reference evidence="2" key="1">
    <citation type="submission" date="2021-03" db="EMBL/GenBank/DDBJ databases">
        <title>Draft genome sequence of rust myrtle Austropuccinia psidii MF-1, a brazilian biotype.</title>
        <authorList>
            <person name="Quecine M.C."/>
            <person name="Pachon D.M.R."/>
            <person name="Bonatelli M.L."/>
            <person name="Correr F.H."/>
            <person name="Franceschini L.M."/>
            <person name="Leite T.F."/>
            <person name="Margarido G.R.A."/>
            <person name="Almeida C.A."/>
            <person name="Ferrarezi J.A."/>
            <person name="Labate C.A."/>
        </authorList>
    </citation>
    <scope>NUCLEOTIDE SEQUENCE</scope>
    <source>
        <strain evidence="2">MF-1</strain>
    </source>
</reference>
<evidence type="ECO:0000313" key="3">
    <source>
        <dbReference type="Proteomes" id="UP000765509"/>
    </source>
</evidence>
<evidence type="ECO:0000256" key="1">
    <source>
        <dbReference type="SAM" id="MobiDB-lite"/>
    </source>
</evidence>
<gene>
    <name evidence="2" type="ORF">O181_090320</name>
</gene>
<dbReference type="EMBL" id="AVOT02056238">
    <property type="protein sequence ID" value="MBW0550605.1"/>
    <property type="molecule type" value="Genomic_DNA"/>
</dbReference>
<dbReference type="Proteomes" id="UP000765509">
    <property type="component" value="Unassembled WGS sequence"/>
</dbReference>
<comment type="caution">
    <text evidence="2">The sequence shown here is derived from an EMBL/GenBank/DDBJ whole genome shotgun (WGS) entry which is preliminary data.</text>
</comment>
<feature type="region of interest" description="Disordered" evidence="1">
    <location>
        <begin position="146"/>
        <end position="215"/>
    </location>
</feature>
<accession>A0A9Q3IUV0</accession>
<feature type="compositionally biased region" description="Polar residues" evidence="1">
    <location>
        <begin position="146"/>
        <end position="165"/>
    </location>
</feature>
<keyword evidence="3" id="KW-1185">Reference proteome</keyword>
<organism evidence="2 3">
    <name type="scientific">Austropuccinia psidii MF-1</name>
    <dbReference type="NCBI Taxonomy" id="1389203"/>
    <lineage>
        <taxon>Eukaryota</taxon>
        <taxon>Fungi</taxon>
        <taxon>Dikarya</taxon>
        <taxon>Basidiomycota</taxon>
        <taxon>Pucciniomycotina</taxon>
        <taxon>Pucciniomycetes</taxon>
        <taxon>Pucciniales</taxon>
        <taxon>Sphaerophragmiaceae</taxon>
        <taxon>Austropuccinia</taxon>
    </lineage>
</organism>
<sequence length="215" mass="24714">MSPVHLRDLGTPRSHPEDQGLERMVNGKELREIMPMIPFTFQFNIDLKPEDLRDMDTSALQTPQRSSPIEHVKQEVQPGFALGRTLCKLTEICLKKIYFKDPIEITKGWNSNRKFKLLEDKEAKFRENKATIQSIEEQWSQKGNILTPSGSQVVGQASSPVASNHSEYRKSGAKSHHYSQFQEFFSRRQGSKGKNKTTFSQRKKESHPTIQKLLD</sequence>
<feature type="region of interest" description="Disordered" evidence="1">
    <location>
        <begin position="1"/>
        <end position="20"/>
    </location>
</feature>